<dbReference type="AlphaFoldDB" id="A0AA88EIB9"/>
<reference evidence="2" key="1">
    <citation type="submission" date="2023-07" db="EMBL/GenBank/DDBJ databases">
        <title>draft genome sequence of fig (Ficus carica).</title>
        <authorList>
            <person name="Takahashi T."/>
            <person name="Nishimura K."/>
        </authorList>
    </citation>
    <scope>NUCLEOTIDE SEQUENCE</scope>
</reference>
<dbReference type="Proteomes" id="UP001187192">
    <property type="component" value="Unassembled WGS sequence"/>
</dbReference>
<feature type="region of interest" description="Disordered" evidence="1">
    <location>
        <begin position="73"/>
        <end position="106"/>
    </location>
</feature>
<dbReference type="EMBL" id="BTGU01021630">
    <property type="protein sequence ID" value="GMN75270.1"/>
    <property type="molecule type" value="Genomic_DNA"/>
</dbReference>
<protein>
    <submittedName>
        <fullName evidence="2">Uncharacterized protein</fullName>
    </submittedName>
</protein>
<accession>A0AA88EIB9</accession>
<organism evidence="2 4">
    <name type="scientific">Ficus carica</name>
    <name type="common">Common fig</name>
    <dbReference type="NCBI Taxonomy" id="3494"/>
    <lineage>
        <taxon>Eukaryota</taxon>
        <taxon>Viridiplantae</taxon>
        <taxon>Streptophyta</taxon>
        <taxon>Embryophyta</taxon>
        <taxon>Tracheophyta</taxon>
        <taxon>Spermatophyta</taxon>
        <taxon>Magnoliopsida</taxon>
        <taxon>eudicotyledons</taxon>
        <taxon>Gunneridae</taxon>
        <taxon>Pentapetalae</taxon>
        <taxon>rosids</taxon>
        <taxon>fabids</taxon>
        <taxon>Rosales</taxon>
        <taxon>Moraceae</taxon>
        <taxon>Ficeae</taxon>
        <taxon>Ficus</taxon>
    </lineage>
</organism>
<evidence type="ECO:0000313" key="2">
    <source>
        <dbReference type="EMBL" id="GMN75270.1"/>
    </source>
</evidence>
<proteinExistence type="predicted"/>
<name>A0AA88EIB9_FICCA</name>
<evidence type="ECO:0000313" key="4">
    <source>
        <dbReference type="Proteomes" id="UP001187192"/>
    </source>
</evidence>
<dbReference type="EMBL" id="BTGU01021632">
    <property type="protein sequence ID" value="GMN75275.1"/>
    <property type="molecule type" value="Genomic_DNA"/>
</dbReference>
<sequence>MYVPEHQEGPNSHDAMSGVSEEVHPVIASDLPHKVEKTCTGQISEEVKCDNVKLMDDSPNKLDISCQQVENSLPLKHSDEDETGCKTTASDRKSGNSESSAVSVPFDICPPKTGGVKLKPPLFVKNRESWNETKQTIEGLDRRSLRPGMVILKSYISPSDQCLCQSM</sequence>
<evidence type="ECO:0000256" key="1">
    <source>
        <dbReference type="SAM" id="MobiDB-lite"/>
    </source>
</evidence>
<evidence type="ECO:0000313" key="3">
    <source>
        <dbReference type="EMBL" id="GMN75275.1"/>
    </source>
</evidence>
<keyword evidence="4" id="KW-1185">Reference proteome</keyword>
<comment type="caution">
    <text evidence="2">The sequence shown here is derived from an EMBL/GenBank/DDBJ whole genome shotgun (WGS) entry which is preliminary data.</text>
</comment>
<gene>
    <name evidence="2" type="ORF">TIFTF001_056671</name>
    <name evidence="3" type="ORF">TIFTF001_056673</name>
</gene>